<evidence type="ECO:0000256" key="2">
    <source>
        <dbReference type="ARBA" id="ARBA00022692"/>
    </source>
</evidence>
<reference evidence="9" key="1">
    <citation type="journal article" date="2019" name="Int. J. Syst. Evol. Microbiol.">
        <title>The Global Catalogue of Microorganisms (GCM) 10K type strain sequencing project: providing services to taxonomists for standard genome sequencing and annotation.</title>
        <authorList>
            <consortium name="The Broad Institute Genomics Platform"/>
            <consortium name="The Broad Institute Genome Sequencing Center for Infectious Disease"/>
            <person name="Wu L."/>
            <person name="Ma J."/>
        </authorList>
    </citation>
    <scope>NUCLEOTIDE SEQUENCE [LARGE SCALE GENOMIC DNA]</scope>
    <source>
        <strain evidence="9">IBRC-M 10908</strain>
    </source>
</reference>
<proteinExistence type="predicted"/>
<keyword evidence="4 6" id="KW-0472">Membrane</keyword>
<dbReference type="Pfam" id="PF00520">
    <property type="entry name" value="Ion_trans"/>
    <property type="match status" value="1"/>
</dbReference>
<feature type="transmembrane region" description="Helical" evidence="6">
    <location>
        <begin position="61"/>
        <end position="78"/>
    </location>
</feature>
<dbReference type="InterPro" id="IPR043203">
    <property type="entry name" value="VGCC_Ca_Na"/>
</dbReference>
<evidence type="ECO:0000313" key="8">
    <source>
        <dbReference type="EMBL" id="MFC4337922.1"/>
    </source>
</evidence>
<dbReference type="PANTHER" id="PTHR10037:SF62">
    <property type="entry name" value="SODIUM CHANNEL PROTEIN 60E"/>
    <property type="match status" value="1"/>
</dbReference>
<dbReference type="Proteomes" id="UP001595823">
    <property type="component" value="Unassembled WGS sequence"/>
</dbReference>
<evidence type="ECO:0000256" key="6">
    <source>
        <dbReference type="SAM" id="Phobius"/>
    </source>
</evidence>
<accession>A0ABV8U5M6</accession>
<feature type="transmembrane region" description="Helical" evidence="6">
    <location>
        <begin position="145"/>
        <end position="167"/>
    </location>
</feature>
<protein>
    <submittedName>
        <fullName evidence="8">Ion transporter</fullName>
    </submittedName>
</protein>
<feature type="domain" description="Ion transport" evidence="7">
    <location>
        <begin position="24"/>
        <end position="242"/>
    </location>
</feature>
<name>A0ABV8U5M6_9ACTN</name>
<evidence type="ECO:0000256" key="1">
    <source>
        <dbReference type="ARBA" id="ARBA00004141"/>
    </source>
</evidence>
<dbReference type="InterPro" id="IPR027359">
    <property type="entry name" value="Volt_channel_dom_sf"/>
</dbReference>
<dbReference type="Gene3D" id="1.10.287.70">
    <property type="match status" value="1"/>
</dbReference>
<comment type="caution">
    <text evidence="8">The sequence shown here is derived from an EMBL/GenBank/DDBJ whole genome shotgun (WGS) entry which is preliminary data.</text>
</comment>
<comment type="subcellular location">
    <subcellularLocation>
        <location evidence="1">Membrane</location>
        <topology evidence="1">Multi-pass membrane protein</topology>
    </subcellularLocation>
</comment>
<feature type="compositionally biased region" description="Basic and acidic residues" evidence="5">
    <location>
        <begin position="249"/>
        <end position="266"/>
    </location>
</feature>
<dbReference type="EMBL" id="JBHSDK010000061">
    <property type="protein sequence ID" value="MFC4337922.1"/>
    <property type="molecule type" value="Genomic_DNA"/>
</dbReference>
<evidence type="ECO:0000313" key="9">
    <source>
        <dbReference type="Proteomes" id="UP001595823"/>
    </source>
</evidence>
<evidence type="ECO:0000256" key="5">
    <source>
        <dbReference type="SAM" id="MobiDB-lite"/>
    </source>
</evidence>
<keyword evidence="2 6" id="KW-0812">Transmembrane</keyword>
<dbReference type="RefSeq" id="WP_380625397.1">
    <property type="nucleotide sequence ID" value="NZ_JBHSDK010000061.1"/>
</dbReference>
<feature type="transmembrane region" description="Helical" evidence="6">
    <location>
        <begin position="210"/>
        <end position="233"/>
    </location>
</feature>
<dbReference type="InterPro" id="IPR005821">
    <property type="entry name" value="Ion_trans_dom"/>
</dbReference>
<dbReference type="SUPFAM" id="SSF81324">
    <property type="entry name" value="Voltage-gated potassium channels"/>
    <property type="match status" value="1"/>
</dbReference>
<feature type="region of interest" description="Disordered" evidence="5">
    <location>
        <begin position="243"/>
        <end position="273"/>
    </location>
</feature>
<evidence type="ECO:0000256" key="4">
    <source>
        <dbReference type="ARBA" id="ARBA00023136"/>
    </source>
</evidence>
<keyword evidence="9" id="KW-1185">Reference proteome</keyword>
<sequence>MAVDAGRKPAALVDLCRRIRDSKQFQYLSISIIILNGAALGALTFRPVASEYRPALESLDHAFLAFFVFELVVGIVSYAPRSWRFFTNAWNVFDFVIVVAAFVPGIRENVTVLRLLRLARIARLLRNIPSLRIILLAAKKAIPQSAGLFALMGVIMYLWAMVGWMAFGGENPGQFGSVGQSLLTLLQLVALDSIGAVIREAMSHSLWALPYTLVFVVLGSFLLLNILIGVVLASMEEAQAQTAAEDEADAKAAREEAESSSERSPEGSEAAVSADTRLLLARISELQSTVDRLAAKVDERESEVPVQTAGSS</sequence>
<organism evidence="8 9">
    <name type="scientific">Salininema proteolyticum</name>
    <dbReference type="NCBI Taxonomy" id="1607685"/>
    <lineage>
        <taxon>Bacteria</taxon>
        <taxon>Bacillati</taxon>
        <taxon>Actinomycetota</taxon>
        <taxon>Actinomycetes</taxon>
        <taxon>Glycomycetales</taxon>
        <taxon>Glycomycetaceae</taxon>
        <taxon>Salininema</taxon>
    </lineage>
</organism>
<feature type="transmembrane region" description="Helical" evidence="6">
    <location>
        <begin position="27"/>
        <end position="49"/>
    </location>
</feature>
<evidence type="ECO:0000259" key="7">
    <source>
        <dbReference type="Pfam" id="PF00520"/>
    </source>
</evidence>
<dbReference type="Gene3D" id="1.20.120.350">
    <property type="entry name" value="Voltage-gated potassium channels. Chain C"/>
    <property type="match status" value="1"/>
</dbReference>
<evidence type="ECO:0000256" key="3">
    <source>
        <dbReference type="ARBA" id="ARBA00022989"/>
    </source>
</evidence>
<keyword evidence="3 6" id="KW-1133">Transmembrane helix</keyword>
<dbReference type="PANTHER" id="PTHR10037">
    <property type="entry name" value="VOLTAGE-GATED CATION CHANNEL CALCIUM AND SODIUM"/>
    <property type="match status" value="1"/>
</dbReference>
<gene>
    <name evidence="8" type="ORF">ACFPET_22265</name>
</gene>